<feature type="compositionally biased region" description="Polar residues" evidence="5">
    <location>
        <begin position="1"/>
        <end position="18"/>
    </location>
</feature>
<evidence type="ECO:0000313" key="8">
    <source>
        <dbReference type="Proteomes" id="UP001153076"/>
    </source>
</evidence>
<dbReference type="Proteomes" id="UP001153076">
    <property type="component" value="Unassembled WGS sequence"/>
</dbReference>
<feature type="region of interest" description="Disordered" evidence="5">
    <location>
        <begin position="1"/>
        <end position="24"/>
    </location>
</feature>
<dbReference type="GO" id="GO:0003677">
    <property type="term" value="F:DNA binding"/>
    <property type="evidence" value="ECO:0007669"/>
    <property type="project" value="UniProtKB-KW"/>
</dbReference>
<evidence type="ECO:0000259" key="6">
    <source>
        <dbReference type="PROSITE" id="PS51005"/>
    </source>
</evidence>
<evidence type="ECO:0000256" key="5">
    <source>
        <dbReference type="SAM" id="MobiDB-lite"/>
    </source>
</evidence>
<accession>A0A9Q1KI96</accession>
<name>A0A9Q1KI96_9CARY</name>
<dbReference type="SUPFAM" id="SSF101941">
    <property type="entry name" value="NAC domain"/>
    <property type="match status" value="2"/>
</dbReference>
<keyword evidence="8" id="KW-1185">Reference proteome</keyword>
<evidence type="ECO:0000256" key="4">
    <source>
        <dbReference type="ARBA" id="ARBA00023242"/>
    </source>
</evidence>
<keyword evidence="4" id="KW-0539">Nucleus</keyword>
<protein>
    <recommendedName>
        <fullName evidence="6">NAC domain-containing protein</fullName>
    </recommendedName>
</protein>
<dbReference type="PROSITE" id="PS51005">
    <property type="entry name" value="NAC"/>
    <property type="match status" value="1"/>
</dbReference>
<dbReference type="Pfam" id="PF02365">
    <property type="entry name" value="NAM"/>
    <property type="match status" value="2"/>
</dbReference>
<evidence type="ECO:0000256" key="2">
    <source>
        <dbReference type="ARBA" id="ARBA00023125"/>
    </source>
</evidence>
<keyword evidence="1" id="KW-0805">Transcription regulation</keyword>
<dbReference type="GO" id="GO:0006355">
    <property type="term" value="P:regulation of DNA-templated transcription"/>
    <property type="evidence" value="ECO:0007669"/>
    <property type="project" value="InterPro"/>
</dbReference>
<keyword evidence="3" id="KW-0804">Transcription</keyword>
<keyword evidence="2" id="KW-0238">DNA-binding</keyword>
<dbReference type="PANTHER" id="PTHR31719:SF179">
    <property type="entry name" value="OS08G0148400 PROTEIN"/>
    <property type="match status" value="1"/>
</dbReference>
<feature type="domain" description="NAC" evidence="6">
    <location>
        <begin position="24"/>
        <end position="240"/>
    </location>
</feature>
<evidence type="ECO:0000313" key="7">
    <source>
        <dbReference type="EMBL" id="KAJ8443843.1"/>
    </source>
</evidence>
<dbReference type="InterPro" id="IPR003441">
    <property type="entry name" value="NAC-dom"/>
</dbReference>
<comment type="caution">
    <text evidence="7">The sequence shown here is derived from an EMBL/GenBank/DDBJ whole genome shotgun (WGS) entry which is preliminary data.</text>
</comment>
<proteinExistence type="predicted"/>
<evidence type="ECO:0000256" key="1">
    <source>
        <dbReference type="ARBA" id="ARBA00023015"/>
    </source>
</evidence>
<gene>
    <name evidence="7" type="ORF">Cgig2_010307</name>
</gene>
<evidence type="ECO:0000256" key="3">
    <source>
        <dbReference type="ARBA" id="ARBA00023163"/>
    </source>
</evidence>
<organism evidence="7 8">
    <name type="scientific">Carnegiea gigantea</name>
    <dbReference type="NCBI Taxonomy" id="171969"/>
    <lineage>
        <taxon>Eukaryota</taxon>
        <taxon>Viridiplantae</taxon>
        <taxon>Streptophyta</taxon>
        <taxon>Embryophyta</taxon>
        <taxon>Tracheophyta</taxon>
        <taxon>Spermatophyta</taxon>
        <taxon>Magnoliopsida</taxon>
        <taxon>eudicotyledons</taxon>
        <taxon>Gunneridae</taxon>
        <taxon>Pentapetalae</taxon>
        <taxon>Caryophyllales</taxon>
        <taxon>Cactineae</taxon>
        <taxon>Cactaceae</taxon>
        <taxon>Cactoideae</taxon>
        <taxon>Echinocereeae</taxon>
        <taxon>Carnegiea</taxon>
    </lineage>
</organism>
<dbReference type="EMBL" id="JAKOGI010000111">
    <property type="protein sequence ID" value="KAJ8443843.1"/>
    <property type="molecule type" value="Genomic_DNA"/>
</dbReference>
<dbReference type="PANTHER" id="PTHR31719">
    <property type="entry name" value="NAC TRANSCRIPTION FACTOR 56"/>
    <property type="match status" value="1"/>
</dbReference>
<dbReference type="AlphaFoldDB" id="A0A9Q1KI96"/>
<reference evidence="7" key="1">
    <citation type="submission" date="2022-04" db="EMBL/GenBank/DDBJ databases">
        <title>Carnegiea gigantea Genome sequencing and assembly v2.</title>
        <authorList>
            <person name="Copetti D."/>
            <person name="Sanderson M.J."/>
            <person name="Burquez A."/>
            <person name="Wojciechowski M.F."/>
        </authorList>
    </citation>
    <scope>NUCLEOTIDE SEQUENCE</scope>
    <source>
        <strain evidence="7">SGP5-SGP5p</strain>
        <tissue evidence="7">Aerial part</tissue>
    </source>
</reference>
<dbReference type="InterPro" id="IPR036093">
    <property type="entry name" value="NAC_dom_sf"/>
</dbReference>
<sequence>MPSTSKNQETILQNNGGTSRRKLLPPGWRFNPTDEELLLHFLRPKNNTQPICPDIIHEVDLYSYCPDDLTSLFSSSLLSTMIDHFQNYYDNLMRIVTNKICIFNGYVGMYKSQGKNKWYFFTRRKKRYGSRPDRTAGNGYWTATGSNDAVLDGKKQSIIGYKRALSFFHGHQSEKNLNNKTCWLMHEYQLRAPKEETEPSGRKGKRAPTTIKALTPGSQAESQGDKELWKTYLLCIVYPNNKKEDKNIAHEEQQQVEPILENTQRQYTSTIQREQVQQEVEPITADLPINTNSIVAPPPTLNRTHGLITNALVDPQIHENLQTGIIFQPSPISMHIDPRINILPGHCPADQEQGAKGLDSYDALAVNDGLYTSNLDELSAIFRNGGQWNSFLDDLRVGHWPLSDLPSSSNSFSATEFDELSAIFQDQVKRSR</sequence>
<dbReference type="Gene3D" id="2.170.150.80">
    <property type="entry name" value="NAC domain"/>
    <property type="match status" value="1"/>
</dbReference>